<dbReference type="AlphaFoldDB" id="A0A2Z5A4C4"/>
<reference evidence="2 3" key="1">
    <citation type="submission" date="2017-06" db="EMBL/GenBank/DDBJ databases">
        <title>Evolution towards high GC content and high-temperature stress adaptation in endophytic Pseudomonas oryzihabitans impacted its plant-growth promoting traits.</title>
        <authorList>
            <person name="Nascimento F.X."/>
        </authorList>
    </citation>
    <scope>NUCLEOTIDE SEQUENCE [LARGE SCALE GENOMIC DNA]</scope>
    <source>
        <strain evidence="2 3">MS8</strain>
    </source>
</reference>
<dbReference type="Proteomes" id="UP000250579">
    <property type="component" value="Chromosome"/>
</dbReference>
<dbReference type="Pfam" id="PF13489">
    <property type="entry name" value="Methyltransf_23"/>
    <property type="match status" value="1"/>
</dbReference>
<dbReference type="EMBL" id="CP022198">
    <property type="protein sequence ID" value="AXA64746.1"/>
    <property type="molecule type" value="Genomic_DNA"/>
</dbReference>
<name>A0A2Z5A4C4_9PSED</name>
<sequence>MSQDFYWEFEQIYRGPEFLIKGRLQAYQPVLDHLREALPDCVAVDVGCGRGEWLTLLSENGFRGIGVDTNESMVQRCHAQGLEAHLADALAYLQSCSSDSLGMVTGFHIVEHIPGDKLQALFAEVYRVLRPGGVVIFETPNPENLLVSTASFYLDPTHLHPLPRQLLQFYAQWAGFSQSFILRLQEQRELYEQAPETLKSVLGAVSPDHALVAFKSDQHWPVYETLVQHEHDGGLSQQVVLERFDAGLQRERMQLAQLQQQVADLHDSVASLTAETAHLQGRLTEVEARQHSARDVQEARRAHDLQQDERLSNIEQALGKTFGTRVRRKLKALLGR</sequence>
<feature type="coiled-coil region" evidence="1">
    <location>
        <begin position="241"/>
        <end position="275"/>
    </location>
</feature>
<dbReference type="InterPro" id="IPR029063">
    <property type="entry name" value="SAM-dependent_MTases_sf"/>
</dbReference>
<accession>A0A2Z5A4C4</accession>
<organism evidence="2 3">
    <name type="scientific">Pseudomonas oryzihabitans</name>
    <dbReference type="NCBI Taxonomy" id="47885"/>
    <lineage>
        <taxon>Bacteria</taxon>
        <taxon>Pseudomonadati</taxon>
        <taxon>Pseudomonadota</taxon>
        <taxon>Gammaproteobacteria</taxon>
        <taxon>Pseudomonadales</taxon>
        <taxon>Pseudomonadaceae</taxon>
        <taxon>Pseudomonas</taxon>
    </lineage>
</organism>
<keyword evidence="1" id="KW-0175">Coiled coil</keyword>
<evidence type="ECO:0000256" key="1">
    <source>
        <dbReference type="SAM" id="Coils"/>
    </source>
</evidence>
<evidence type="ECO:0000313" key="2">
    <source>
        <dbReference type="EMBL" id="AXA64746.1"/>
    </source>
</evidence>
<dbReference type="Gene3D" id="3.40.50.150">
    <property type="entry name" value="Vaccinia Virus protein VP39"/>
    <property type="match status" value="1"/>
</dbReference>
<evidence type="ECO:0000313" key="3">
    <source>
        <dbReference type="Proteomes" id="UP000250579"/>
    </source>
</evidence>
<protein>
    <submittedName>
        <fullName evidence="2">Uncharacterized protein</fullName>
    </submittedName>
</protein>
<dbReference type="RefSeq" id="WP_208693442.1">
    <property type="nucleotide sequence ID" value="NZ_CP022198.1"/>
</dbReference>
<dbReference type="CDD" id="cd02440">
    <property type="entry name" value="AdoMet_MTases"/>
    <property type="match status" value="1"/>
</dbReference>
<dbReference type="PANTHER" id="PTHR43861">
    <property type="entry name" value="TRANS-ACONITATE 2-METHYLTRANSFERASE-RELATED"/>
    <property type="match status" value="1"/>
</dbReference>
<proteinExistence type="predicted"/>
<gene>
    <name evidence="2" type="ORF">CE139_02635</name>
</gene>
<dbReference type="SUPFAM" id="SSF53335">
    <property type="entry name" value="S-adenosyl-L-methionine-dependent methyltransferases"/>
    <property type="match status" value="1"/>
</dbReference>